<gene>
    <name evidence="8" type="ORF">BE221DRAFT_46775</name>
</gene>
<dbReference type="EMBL" id="KZ155784">
    <property type="protein sequence ID" value="OUS46232.1"/>
    <property type="molecule type" value="Genomic_DNA"/>
</dbReference>
<keyword evidence="4 8" id="KW-0378">Hydrolase</keyword>
<feature type="non-terminal residue" evidence="8">
    <location>
        <position position="1"/>
    </location>
</feature>
<comment type="cofactor">
    <cofactor evidence="2">
        <name>Mg(2+)</name>
        <dbReference type="ChEBI" id="CHEBI:18420"/>
    </cofactor>
</comment>
<dbReference type="Proteomes" id="UP000195557">
    <property type="component" value="Unassembled WGS sequence"/>
</dbReference>
<keyword evidence="6" id="KW-0464">Manganese</keyword>
<dbReference type="Gene3D" id="3.90.79.10">
    <property type="entry name" value="Nucleoside Triphosphate Pyrophosphohydrolase"/>
    <property type="match status" value="1"/>
</dbReference>
<evidence type="ECO:0000256" key="3">
    <source>
        <dbReference type="ARBA" id="ARBA00022723"/>
    </source>
</evidence>
<dbReference type="eggNOG" id="KOG3069">
    <property type="taxonomic scope" value="Eukaryota"/>
</dbReference>
<proteinExistence type="predicted"/>
<dbReference type="InterPro" id="IPR015797">
    <property type="entry name" value="NUDIX_hydrolase-like_dom_sf"/>
</dbReference>
<accession>A0A1Y5IGI5</accession>
<reference evidence="8" key="1">
    <citation type="submission" date="2017-04" db="EMBL/GenBank/DDBJ databases">
        <title>Population genomics of picophytoplankton unveils novel chromosome hypervariability.</title>
        <authorList>
            <consortium name="DOE Joint Genome Institute"/>
            <person name="Blanc-Mathieu R."/>
            <person name="Krasovec M."/>
            <person name="Hebrard M."/>
            <person name="Yau S."/>
            <person name="Desgranges E."/>
            <person name="Martin J."/>
            <person name="Schackwitz W."/>
            <person name="Kuo A."/>
            <person name="Salin G."/>
            <person name="Donnadieu C."/>
            <person name="Desdevises Y."/>
            <person name="Sanchez-Ferandin S."/>
            <person name="Moreau H."/>
            <person name="Rivals E."/>
            <person name="Grigoriev I.V."/>
            <person name="Grimsley N."/>
            <person name="Eyre-Walker A."/>
            <person name="Piganeau G."/>
        </authorList>
    </citation>
    <scope>NUCLEOTIDE SEQUENCE [LARGE SCALE GENOMIC DNA]</scope>
    <source>
        <strain evidence="8">RCC 1115</strain>
    </source>
</reference>
<evidence type="ECO:0000256" key="5">
    <source>
        <dbReference type="ARBA" id="ARBA00022842"/>
    </source>
</evidence>
<sequence length="205" mass="23065">RAAVLVPLMERGGGTEVLLEVRPTTMRAHGGEVSFPGGKRDDDDADDVATALREAREEVGIEEEDVEVLGRLPVILSRFATSVRPVVGVLREDFEVREEKISRSEVAEVFTAPLEMFLEARNHRHDDFAWPNATRPIRVHYFDYDRGGGAEVLTIWGLTAMILIEVARRRYGREPEFSVCTEDGVSVWDVKALRDGRFVVDKTNL</sequence>
<dbReference type="CDD" id="cd03426">
    <property type="entry name" value="NUDIX_CoAse_Nudt7"/>
    <property type="match status" value="1"/>
</dbReference>
<evidence type="ECO:0000256" key="6">
    <source>
        <dbReference type="ARBA" id="ARBA00023211"/>
    </source>
</evidence>
<feature type="non-terminal residue" evidence="8">
    <location>
        <position position="205"/>
    </location>
</feature>
<evidence type="ECO:0000256" key="4">
    <source>
        <dbReference type="ARBA" id="ARBA00022801"/>
    </source>
</evidence>
<evidence type="ECO:0000259" key="7">
    <source>
        <dbReference type="PROSITE" id="PS51462"/>
    </source>
</evidence>
<dbReference type="GO" id="GO:0046872">
    <property type="term" value="F:metal ion binding"/>
    <property type="evidence" value="ECO:0007669"/>
    <property type="project" value="UniProtKB-KW"/>
</dbReference>
<evidence type="ECO:0000256" key="2">
    <source>
        <dbReference type="ARBA" id="ARBA00001946"/>
    </source>
</evidence>
<feature type="domain" description="Nudix hydrolase" evidence="7">
    <location>
        <begin position="1"/>
        <end position="134"/>
    </location>
</feature>
<evidence type="ECO:0000313" key="8">
    <source>
        <dbReference type="EMBL" id="OUS46232.1"/>
    </source>
</evidence>
<dbReference type="Pfam" id="PF00293">
    <property type="entry name" value="NUDIX"/>
    <property type="match status" value="1"/>
</dbReference>
<keyword evidence="3" id="KW-0479">Metal-binding</keyword>
<dbReference type="InterPro" id="IPR000086">
    <property type="entry name" value="NUDIX_hydrolase_dom"/>
</dbReference>
<protein>
    <submittedName>
        <fullName evidence="8">NUDIX hydrolase domain-like protein</fullName>
    </submittedName>
</protein>
<keyword evidence="5" id="KW-0460">Magnesium</keyword>
<dbReference type="InterPro" id="IPR045121">
    <property type="entry name" value="CoAse"/>
</dbReference>
<organism evidence="8">
    <name type="scientific">Ostreococcus tauri</name>
    <name type="common">Marine green alga</name>
    <dbReference type="NCBI Taxonomy" id="70448"/>
    <lineage>
        <taxon>Eukaryota</taxon>
        <taxon>Viridiplantae</taxon>
        <taxon>Chlorophyta</taxon>
        <taxon>Mamiellophyceae</taxon>
        <taxon>Mamiellales</taxon>
        <taxon>Bathycoccaceae</taxon>
        <taxon>Ostreococcus</taxon>
    </lineage>
</organism>
<dbReference type="GO" id="GO:0010945">
    <property type="term" value="F:coenzyme A diphosphatase activity"/>
    <property type="evidence" value="ECO:0007669"/>
    <property type="project" value="InterPro"/>
</dbReference>
<dbReference type="GO" id="GO:0015938">
    <property type="term" value="P:coenzyme A catabolic process"/>
    <property type="evidence" value="ECO:0007669"/>
    <property type="project" value="TreeGrafter"/>
</dbReference>
<comment type="cofactor">
    <cofactor evidence="1">
        <name>Mn(2+)</name>
        <dbReference type="ChEBI" id="CHEBI:29035"/>
    </cofactor>
</comment>
<dbReference type="PROSITE" id="PS51462">
    <property type="entry name" value="NUDIX"/>
    <property type="match status" value="1"/>
</dbReference>
<dbReference type="PANTHER" id="PTHR12992:SF24">
    <property type="entry name" value="PEROXISOMAL COENZYME A DIPHOSPHATASE NUDT7"/>
    <property type="match status" value="1"/>
</dbReference>
<dbReference type="PANTHER" id="PTHR12992">
    <property type="entry name" value="NUDIX HYDROLASE"/>
    <property type="match status" value="1"/>
</dbReference>
<evidence type="ECO:0000256" key="1">
    <source>
        <dbReference type="ARBA" id="ARBA00001936"/>
    </source>
</evidence>
<dbReference type="AlphaFoldDB" id="A0A1Y5IGI5"/>
<dbReference type="SUPFAM" id="SSF55811">
    <property type="entry name" value="Nudix"/>
    <property type="match status" value="1"/>
</dbReference>
<name>A0A1Y5IGI5_OSTTA</name>